<dbReference type="PANTHER" id="PTHR22906">
    <property type="entry name" value="PROPERDIN"/>
    <property type="match status" value="1"/>
</dbReference>
<dbReference type="FunFam" id="2.20.100.10:FF:000007">
    <property type="entry name" value="Thrombospondin 1"/>
    <property type="match status" value="1"/>
</dbReference>
<dbReference type="PROSITE" id="PS50158">
    <property type="entry name" value="ZF_CCHC"/>
    <property type="match status" value="1"/>
</dbReference>
<name>A0A8X8BMG7_POLSE</name>
<feature type="domain" description="CCHC-type" evidence="4">
    <location>
        <begin position="277"/>
        <end position="291"/>
    </location>
</feature>
<protein>
    <submittedName>
        <fullName evidence="5">SEM5A protein</fullName>
    </submittedName>
</protein>
<feature type="non-terminal residue" evidence="5">
    <location>
        <position position="409"/>
    </location>
</feature>
<feature type="non-terminal residue" evidence="5">
    <location>
        <position position="1"/>
    </location>
</feature>
<dbReference type="InterPro" id="IPR000884">
    <property type="entry name" value="TSP1_rpt"/>
</dbReference>
<reference evidence="5 6" key="1">
    <citation type="journal article" date="2021" name="Cell">
        <title>Tracing the genetic footprints of vertebrate landing in non-teleost ray-finned fishes.</title>
        <authorList>
            <person name="Bi X."/>
            <person name="Wang K."/>
            <person name="Yang L."/>
            <person name="Pan H."/>
            <person name="Jiang H."/>
            <person name="Wei Q."/>
            <person name="Fang M."/>
            <person name="Yu H."/>
            <person name="Zhu C."/>
            <person name="Cai Y."/>
            <person name="He Y."/>
            <person name="Gan X."/>
            <person name="Zeng H."/>
            <person name="Yu D."/>
            <person name="Zhu Y."/>
            <person name="Jiang H."/>
            <person name="Qiu Q."/>
            <person name="Yang H."/>
            <person name="Zhang Y.E."/>
            <person name="Wang W."/>
            <person name="Zhu M."/>
            <person name="He S."/>
            <person name="Zhang G."/>
        </authorList>
    </citation>
    <scope>NUCLEOTIDE SEQUENCE [LARGE SCALE GENOMIC DNA]</scope>
    <source>
        <strain evidence="5">Bchr_013</strain>
    </source>
</reference>
<evidence type="ECO:0000259" key="4">
    <source>
        <dbReference type="PROSITE" id="PS50158"/>
    </source>
</evidence>
<dbReference type="SUPFAM" id="SSF82895">
    <property type="entry name" value="TSP-1 type 1 repeat"/>
    <property type="match status" value="1"/>
</dbReference>
<dbReference type="SUPFAM" id="SSF57756">
    <property type="entry name" value="Retrovirus zinc finger-like domains"/>
    <property type="match status" value="1"/>
</dbReference>
<organism evidence="5 6">
    <name type="scientific">Polypterus senegalus</name>
    <name type="common">Senegal bichir</name>
    <dbReference type="NCBI Taxonomy" id="55291"/>
    <lineage>
        <taxon>Eukaryota</taxon>
        <taxon>Metazoa</taxon>
        <taxon>Chordata</taxon>
        <taxon>Craniata</taxon>
        <taxon>Vertebrata</taxon>
        <taxon>Euteleostomi</taxon>
        <taxon>Actinopterygii</taxon>
        <taxon>Polypteriformes</taxon>
        <taxon>Polypteridae</taxon>
        <taxon>Polypterus</taxon>
    </lineage>
</organism>
<accession>A0A8X8BMG7</accession>
<dbReference type="Pfam" id="PF00090">
    <property type="entry name" value="TSP_1"/>
    <property type="match status" value="1"/>
</dbReference>
<dbReference type="EMBL" id="JAATIS010005477">
    <property type="protein sequence ID" value="KAG2459672.1"/>
    <property type="molecule type" value="Genomic_DNA"/>
</dbReference>
<evidence type="ECO:0000256" key="1">
    <source>
        <dbReference type="ARBA" id="ARBA00022737"/>
    </source>
</evidence>
<keyword evidence="2" id="KW-1015">Disulfide bond</keyword>
<keyword evidence="3" id="KW-0479">Metal-binding</keyword>
<dbReference type="AlphaFoldDB" id="A0A8X8BMG7"/>
<comment type="caution">
    <text evidence="5">The sequence shown here is derived from an EMBL/GenBank/DDBJ whole genome shotgun (WGS) entry which is preliminary data.</text>
</comment>
<dbReference type="SMART" id="SM00209">
    <property type="entry name" value="TSP1"/>
    <property type="match status" value="1"/>
</dbReference>
<dbReference type="InterPro" id="IPR036875">
    <property type="entry name" value="Znf_CCHC_sf"/>
</dbReference>
<dbReference type="Gene3D" id="2.20.100.10">
    <property type="entry name" value="Thrombospondin type-1 (TSP1) repeat"/>
    <property type="match status" value="1"/>
</dbReference>
<proteinExistence type="predicted"/>
<dbReference type="InterPro" id="IPR036383">
    <property type="entry name" value="TSP1_rpt_sf"/>
</dbReference>
<keyword evidence="6" id="KW-1185">Reference proteome</keyword>
<dbReference type="PROSITE" id="PS50092">
    <property type="entry name" value="TSP1"/>
    <property type="match status" value="1"/>
</dbReference>
<evidence type="ECO:0000256" key="2">
    <source>
        <dbReference type="ARBA" id="ARBA00023157"/>
    </source>
</evidence>
<dbReference type="InterPro" id="IPR052065">
    <property type="entry name" value="Compl_asym_regulator"/>
</dbReference>
<gene>
    <name evidence="5" type="primary">Sema5a_2</name>
    <name evidence="5" type="ORF">GTO96_0019072</name>
</gene>
<evidence type="ECO:0000313" key="5">
    <source>
        <dbReference type="EMBL" id="KAG2459672.1"/>
    </source>
</evidence>
<dbReference type="PANTHER" id="PTHR22906:SF21">
    <property type="entry name" value="SEMA DOMAIN-CONTAINING PROTEIN"/>
    <property type="match status" value="1"/>
</dbReference>
<keyword evidence="3" id="KW-0862">Zinc</keyword>
<keyword evidence="1" id="KW-0677">Repeat</keyword>
<dbReference type="Proteomes" id="UP000886611">
    <property type="component" value="Unassembled WGS sequence"/>
</dbReference>
<evidence type="ECO:0000256" key="3">
    <source>
        <dbReference type="PROSITE-ProRule" id="PRU00047"/>
    </source>
</evidence>
<dbReference type="InterPro" id="IPR001878">
    <property type="entry name" value="Znf_CCHC"/>
</dbReference>
<keyword evidence="3" id="KW-0863">Zinc-finger</keyword>
<dbReference type="GO" id="GO:0003676">
    <property type="term" value="F:nucleic acid binding"/>
    <property type="evidence" value="ECO:0007669"/>
    <property type="project" value="InterPro"/>
</dbReference>
<dbReference type="GO" id="GO:0008270">
    <property type="term" value="F:zinc ion binding"/>
    <property type="evidence" value="ECO:0007669"/>
    <property type="project" value="UniProtKB-KW"/>
</dbReference>
<sequence length="409" mass="44598">MRFRICTHPESGMRCLGPTADLKPCPNLRECPVDGGWSPWSAWRPCPVTCGLAVVSRSRICNSPSARNGGKTCQGQEYEEATCGTPAIVADLRGAAEKPMNKLNEYLRRLSREPPVLIDLAVQVGKAGTVYNEIGTQSDMGPRLIHSGCQVDACPTREAGTITEWPAEGLIDPGQLHSADSRSETALKMPPPVIIKVKGVQTVKGLSSSSRETQTVDKPQIKQEIPKIKRGSPDKEREKAPLEAAGVSLPAKQGADLTFPNCFQSRRGRIPGGRRQCYGCRRLGHIWRYCPWREGTRYQTGIIFPLGSPGTKIFRLIKAQPECPLGGRLPSRGRRSNLYNSSLGNTVRYGRPCTPANTPKPPGGALLAAWRSPEDQQGIMDHVVLCTALLDAMGPREELQGGRRVLHAL</sequence>
<evidence type="ECO:0000313" key="6">
    <source>
        <dbReference type="Proteomes" id="UP000886611"/>
    </source>
</evidence>